<evidence type="ECO:0000313" key="3">
    <source>
        <dbReference type="Proteomes" id="UP001283361"/>
    </source>
</evidence>
<dbReference type="EMBL" id="JAWDGP010001187">
    <property type="protein sequence ID" value="KAK3793662.1"/>
    <property type="molecule type" value="Genomic_DNA"/>
</dbReference>
<dbReference type="AlphaFoldDB" id="A0AAE1AVH5"/>
<gene>
    <name evidence="2" type="ORF">RRG08_041272</name>
</gene>
<evidence type="ECO:0000256" key="1">
    <source>
        <dbReference type="SAM" id="SignalP"/>
    </source>
</evidence>
<dbReference type="Proteomes" id="UP001283361">
    <property type="component" value="Unassembled WGS sequence"/>
</dbReference>
<reference evidence="2" key="1">
    <citation type="journal article" date="2023" name="G3 (Bethesda)">
        <title>A reference genome for the long-term kleptoplast-retaining sea slug Elysia crispata morphotype clarki.</title>
        <authorList>
            <person name="Eastman K.E."/>
            <person name="Pendleton A.L."/>
            <person name="Shaikh M.A."/>
            <person name="Suttiyut T."/>
            <person name="Ogas R."/>
            <person name="Tomko P."/>
            <person name="Gavelis G."/>
            <person name="Widhalm J.R."/>
            <person name="Wisecaver J.H."/>
        </authorList>
    </citation>
    <scope>NUCLEOTIDE SEQUENCE</scope>
    <source>
        <strain evidence="2">ECLA1</strain>
    </source>
</reference>
<keyword evidence="1" id="KW-0732">Signal</keyword>
<accession>A0AAE1AVH5</accession>
<protein>
    <submittedName>
        <fullName evidence="2">Uncharacterized protein</fullName>
    </submittedName>
</protein>
<feature type="chain" id="PRO_5042283858" evidence="1">
    <location>
        <begin position="24"/>
        <end position="83"/>
    </location>
</feature>
<proteinExistence type="predicted"/>
<comment type="caution">
    <text evidence="2">The sequence shown here is derived from an EMBL/GenBank/DDBJ whole genome shotgun (WGS) entry which is preliminary data.</text>
</comment>
<sequence>MSSSTSLLLIVVIVSLLAGVTEAQLFDLCTILTALYRIFLGCPGSGNGLCDFVHFLFHATNCPEIRLLDDANQGSNLLEILKQ</sequence>
<keyword evidence="3" id="KW-1185">Reference proteome</keyword>
<name>A0AAE1AVH5_9GAST</name>
<evidence type="ECO:0000313" key="2">
    <source>
        <dbReference type="EMBL" id="KAK3793662.1"/>
    </source>
</evidence>
<feature type="signal peptide" evidence="1">
    <location>
        <begin position="1"/>
        <end position="23"/>
    </location>
</feature>
<organism evidence="2 3">
    <name type="scientific">Elysia crispata</name>
    <name type="common">lettuce slug</name>
    <dbReference type="NCBI Taxonomy" id="231223"/>
    <lineage>
        <taxon>Eukaryota</taxon>
        <taxon>Metazoa</taxon>
        <taxon>Spiralia</taxon>
        <taxon>Lophotrochozoa</taxon>
        <taxon>Mollusca</taxon>
        <taxon>Gastropoda</taxon>
        <taxon>Heterobranchia</taxon>
        <taxon>Euthyneura</taxon>
        <taxon>Panpulmonata</taxon>
        <taxon>Sacoglossa</taxon>
        <taxon>Placobranchoidea</taxon>
        <taxon>Plakobranchidae</taxon>
        <taxon>Elysia</taxon>
    </lineage>
</organism>